<reference evidence="1 2" key="1">
    <citation type="submission" date="2023-03" db="EMBL/GenBank/DDBJ databases">
        <title>Bacillus Genome Sequencing.</title>
        <authorList>
            <person name="Dunlap C."/>
        </authorList>
    </citation>
    <scope>NUCLEOTIDE SEQUENCE [LARGE SCALE GENOMIC DNA]</scope>
    <source>
        <strain evidence="1 2">NRS-1717</strain>
    </source>
</reference>
<sequence>MVNEKDFSIVVPRGEVSYEEYDFSHEELDGLLISAEHLKKLLNLLVLEILSYVNEQGYEGIAGMVEEEVTRRLLYEV</sequence>
<dbReference type="RefSeq" id="WP_328015516.1">
    <property type="nucleotide sequence ID" value="NZ_JARTFS010000013.1"/>
</dbReference>
<comment type="caution">
    <text evidence="1">The sequence shown here is derived from an EMBL/GenBank/DDBJ whole genome shotgun (WGS) entry which is preliminary data.</text>
</comment>
<organism evidence="1 2">
    <name type="scientific">Metabacillus fastidiosus</name>
    <dbReference type="NCBI Taxonomy" id="1458"/>
    <lineage>
        <taxon>Bacteria</taxon>
        <taxon>Bacillati</taxon>
        <taxon>Bacillota</taxon>
        <taxon>Bacilli</taxon>
        <taxon>Bacillales</taxon>
        <taxon>Bacillaceae</taxon>
        <taxon>Metabacillus</taxon>
    </lineage>
</organism>
<accession>A0ABU6P235</accession>
<protein>
    <submittedName>
        <fullName evidence="1">Uncharacterized protein</fullName>
    </submittedName>
</protein>
<dbReference type="EMBL" id="JARTFS010000013">
    <property type="protein sequence ID" value="MED4402722.1"/>
    <property type="molecule type" value="Genomic_DNA"/>
</dbReference>
<dbReference type="Proteomes" id="UP001342826">
    <property type="component" value="Unassembled WGS sequence"/>
</dbReference>
<evidence type="ECO:0000313" key="1">
    <source>
        <dbReference type="EMBL" id="MED4402722.1"/>
    </source>
</evidence>
<gene>
    <name evidence="1" type="ORF">P9271_15565</name>
</gene>
<evidence type="ECO:0000313" key="2">
    <source>
        <dbReference type="Proteomes" id="UP001342826"/>
    </source>
</evidence>
<proteinExistence type="predicted"/>
<keyword evidence="2" id="KW-1185">Reference proteome</keyword>
<name>A0ABU6P235_9BACI</name>